<accession>A0A9D1FD14</accession>
<comment type="caution">
    <text evidence="1">The sequence shown here is derived from an EMBL/GenBank/DDBJ whole genome shotgun (WGS) entry which is preliminary data.</text>
</comment>
<dbReference type="Proteomes" id="UP000824001">
    <property type="component" value="Unassembled WGS sequence"/>
</dbReference>
<dbReference type="AlphaFoldDB" id="A0A9D1FD14"/>
<name>A0A9D1FD14_9FIRM</name>
<proteinExistence type="predicted"/>
<protein>
    <recommendedName>
        <fullName evidence="3">Zinc ribbon domain-containing protein</fullName>
    </recommendedName>
</protein>
<sequence>MSEEKKSAPLSDEELDKVAGGYSYWPDAKRGIGQMICPNCLCIFDSPDGDVTCPACGYPEKR</sequence>
<reference evidence="1" key="1">
    <citation type="submission" date="2020-10" db="EMBL/GenBank/DDBJ databases">
        <authorList>
            <person name="Gilroy R."/>
        </authorList>
    </citation>
    <scope>NUCLEOTIDE SEQUENCE</scope>
    <source>
        <strain evidence="1">ChiHjej10B9-9673</strain>
    </source>
</reference>
<evidence type="ECO:0000313" key="1">
    <source>
        <dbReference type="EMBL" id="HIS66514.1"/>
    </source>
</evidence>
<evidence type="ECO:0008006" key="3">
    <source>
        <dbReference type="Google" id="ProtNLM"/>
    </source>
</evidence>
<evidence type="ECO:0000313" key="2">
    <source>
        <dbReference type="Proteomes" id="UP000824001"/>
    </source>
</evidence>
<reference evidence="1" key="2">
    <citation type="journal article" date="2021" name="PeerJ">
        <title>Extensive microbial diversity within the chicken gut microbiome revealed by metagenomics and culture.</title>
        <authorList>
            <person name="Gilroy R."/>
            <person name="Ravi A."/>
            <person name="Getino M."/>
            <person name="Pursley I."/>
            <person name="Horton D.L."/>
            <person name="Alikhan N.F."/>
            <person name="Baker D."/>
            <person name="Gharbi K."/>
            <person name="Hall N."/>
            <person name="Watson M."/>
            <person name="Adriaenssens E.M."/>
            <person name="Foster-Nyarko E."/>
            <person name="Jarju S."/>
            <person name="Secka A."/>
            <person name="Antonio M."/>
            <person name="Oren A."/>
            <person name="Chaudhuri R.R."/>
            <person name="La Ragione R."/>
            <person name="Hildebrand F."/>
            <person name="Pallen M.J."/>
        </authorList>
    </citation>
    <scope>NUCLEOTIDE SEQUENCE</scope>
    <source>
        <strain evidence="1">ChiHjej10B9-9673</strain>
    </source>
</reference>
<dbReference type="EMBL" id="DVJK01000082">
    <property type="protein sequence ID" value="HIS66514.1"/>
    <property type="molecule type" value="Genomic_DNA"/>
</dbReference>
<gene>
    <name evidence="1" type="ORF">IAC18_03010</name>
</gene>
<organism evidence="1 2">
    <name type="scientific">Candidatus Scatomorpha merdipullorum</name>
    <dbReference type="NCBI Taxonomy" id="2840927"/>
    <lineage>
        <taxon>Bacteria</taxon>
        <taxon>Bacillati</taxon>
        <taxon>Bacillota</taxon>
        <taxon>Clostridia</taxon>
        <taxon>Eubacteriales</taxon>
        <taxon>Candidatus Scatomorpha</taxon>
    </lineage>
</organism>